<keyword evidence="2" id="KW-0472">Membrane</keyword>
<sequence length="346" mass="37600">MEAFIHGRTRSVKDESPLSRSLQTEHYNGAVAVVTADKELAADSQGFAHIDMKVPFASHTLSGAGTVTQQFFGVLLMQFVEKGALKLTDKLSQYVPEYKQADKITIGQLATMQSGIPDYLTLMAEPFKANAPATLPDERLALQINQHNAADMDLAKVLDVVDDQPLAFKPGSQTAYSATNAILLGEVLDRLTEERPLEAILKENIYDPLALTHTKIGTSHAFAESYHWIAGNPNLAGKGDENQADRGLVTTIDDLEKFAQAVLKGKLLKAGSWETIFKAAEGGYGFGWHKLADGWLGNSGSVLGYTGLLSINRKQKKAAVALTNVLKPQTDMTEFVDKIQQAAQEL</sequence>
<dbReference type="InterPro" id="IPR050491">
    <property type="entry name" value="AmpC-like"/>
</dbReference>
<protein>
    <submittedName>
        <fullName evidence="4">Serine hydrolase</fullName>
    </submittedName>
</protein>
<proteinExistence type="predicted"/>
<dbReference type="Pfam" id="PF00144">
    <property type="entry name" value="Beta-lactamase"/>
    <property type="match status" value="1"/>
</dbReference>
<dbReference type="Proteomes" id="UP001220228">
    <property type="component" value="Chromosome"/>
</dbReference>
<evidence type="ECO:0000313" key="4">
    <source>
        <dbReference type="EMBL" id="WFB38269.1"/>
    </source>
</evidence>
<evidence type="ECO:0000256" key="1">
    <source>
        <dbReference type="ARBA" id="ARBA00004370"/>
    </source>
</evidence>
<name>A0ABY8DMT1_9LACO</name>
<keyword evidence="4" id="KW-0378">Hydrolase</keyword>
<dbReference type="EMBL" id="CP120687">
    <property type="protein sequence ID" value="WFB38269.1"/>
    <property type="molecule type" value="Genomic_DNA"/>
</dbReference>
<dbReference type="SUPFAM" id="SSF56601">
    <property type="entry name" value="beta-lactamase/transpeptidase-like"/>
    <property type="match status" value="1"/>
</dbReference>
<dbReference type="InterPro" id="IPR012338">
    <property type="entry name" value="Beta-lactam/transpept-like"/>
</dbReference>
<evidence type="ECO:0000256" key="2">
    <source>
        <dbReference type="ARBA" id="ARBA00023136"/>
    </source>
</evidence>
<dbReference type="InterPro" id="IPR001466">
    <property type="entry name" value="Beta-lactam-related"/>
</dbReference>
<comment type="subcellular location">
    <subcellularLocation>
        <location evidence="1">Membrane</location>
    </subcellularLocation>
</comment>
<reference evidence="4 5" key="1">
    <citation type="submission" date="2023-03" db="EMBL/GenBank/DDBJ databases">
        <authorList>
            <person name="Ruckert-Reed C."/>
        </authorList>
    </citation>
    <scope>NUCLEOTIDE SEQUENCE [LARGE SCALE GENOMIC DNA]</scope>
    <source>
        <strain evidence="4 5">DSM 115425</strain>
    </source>
</reference>
<dbReference type="Gene3D" id="3.40.710.10">
    <property type="entry name" value="DD-peptidase/beta-lactamase superfamily"/>
    <property type="match status" value="1"/>
</dbReference>
<dbReference type="RefSeq" id="WP_277848318.1">
    <property type="nucleotide sequence ID" value="NZ_CP120687.1"/>
</dbReference>
<dbReference type="PANTHER" id="PTHR46825:SF11">
    <property type="entry name" value="PENICILLIN-BINDING PROTEIN 4"/>
    <property type="match status" value="1"/>
</dbReference>
<organism evidence="4 5">
    <name type="scientific">Lacticaseibacillus huelsenbergensis</name>
    <dbReference type="NCBI Taxonomy" id="3035291"/>
    <lineage>
        <taxon>Bacteria</taxon>
        <taxon>Bacillati</taxon>
        <taxon>Bacillota</taxon>
        <taxon>Bacilli</taxon>
        <taxon>Lactobacillales</taxon>
        <taxon>Lactobacillaceae</taxon>
        <taxon>Lacticaseibacillus</taxon>
    </lineage>
</organism>
<accession>A0ABY8DMT1</accession>
<evidence type="ECO:0000259" key="3">
    <source>
        <dbReference type="Pfam" id="PF00144"/>
    </source>
</evidence>
<feature type="domain" description="Beta-lactamase-related" evidence="3">
    <location>
        <begin position="24"/>
        <end position="333"/>
    </location>
</feature>
<gene>
    <name evidence="4" type="ORF">LHUE1_001747</name>
</gene>
<dbReference type="GO" id="GO:0016787">
    <property type="term" value="F:hydrolase activity"/>
    <property type="evidence" value="ECO:0007669"/>
    <property type="project" value="UniProtKB-KW"/>
</dbReference>
<dbReference type="PANTHER" id="PTHR46825">
    <property type="entry name" value="D-ALANYL-D-ALANINE-CARBOXYPEPTIDASE/ENDOPEPTIDASE AMPH"/>
    <property type="match status" value="1"/>
</dbReference>
<evidence type="ECO:0000313" key="5">
    <source>
        <dbReference type="Proteomes" id="UP001220228"/>
    </source>
</evidence>
<keyword evidence="5" id="KW-1185">Reference proteome</keyword>